<accession>A0A437LXS6</accession>
<dbReference type="Pfam" id="PF20597">
    <property type="entry name" value="pAdhesive_15"/>
    <property type="match status" value="1"/>
</dbReference>
<feature type="signal peptide" evidence="1">
    <location>
        <begin position="1"/>
        <end position="27"/>
    </location>
</feature>
<keyword evidence="1" id="KW-0732">Signal</keyword>
<evidence type="ECO:0000259" key="2">
    <source>
        <dbReference type="Pfam" id="PF20597"/>
    </source>
</evidence>
<reference evidence="3 4" key="1">
    <citation type="submission" date="2019-01" db="EMBL/GenBank/DDBJ databases">
        <authorList>
            <person name="Chen W.-M."/>
        </authorList>
    </citation>
    <scope>NUCLEOTIDE SEQUENCE [LARGE SCALE GENOMIC DNA]</scope>
    <source>
        <strain evidence="3 4">CCP-7</strain>
    </source>
</reference>
<comment type="caution">
    <text evidence="3">The sequence shown here is derived from an EMBL/GenBank/DDBJ whole genome shotgun (WGS) entry which is preliminary data.</text>
</comment>
<evidence type="ECO:0000313" key="4">
    <source>
        <dbReference type="Proteomes" id="UP000282971"/>
    </source>
</evidence>
<organism evidence="3 4">
    <name type="scientific">Sphingomonas crocodyli</name>
    <dbReference type="NCBI Taxonomy" id="1979270"/>
    <lineage>
        <taxon>Bacteria</taxon>
        <taxon>Pseudomonadati</taxon>
        <taxon>Pseudomonadota</taxon>
        <taxon>Alphaproteobacteria</taxon>
        <taxon>Sphingomonadales</taxon>
        <taxon>Sphingomonadaceae</taxon>
        <taxon>Sphingomonas</taxon>
    </lineage>
</organism>
<dbReference type="AlphaFoldDB" id="A0A437LXS6"/>
<dbReference type="Proteomes" id="UP000282971">
    <property type="component" value="Unassembled WGS sequence"/>
</dbReference>
<dbReference type="NCBIfam" id="TIGR04215">
    <property type="entry name" value="choice_anch_A"/>
    <property type="match status" value="1"/>
</dbReference>
<proteinExistence type="predicted"/>
<sequence length="325" mass="33771">MNLHLLARKYVMPMLAISASFSTSSLAATQADQNTALAALRDYNVVTFGNLTTNNHIDGRIFVGGDLTATGAVLDMKNPANPNGTPALTVGGNASFVNSPSVNGPNVRVGGSINGTFNSNGGGTVVTGGATAIAQQRDTLRSALTAYSSHLSGLDDTQQNAATYDGQVLRISAPLTFNVINISGNLLSSVNDRLQFTSLGGTTIINVSGTSISFTRNFQNNMSSYGSNILWNFFEAETITLGDFGGSILAVNADLTKNGNGGINGSVIVDNILGQSAEIRNNSFAGSNIAPIPEMATWMMLIAGLGAVGTTMRSRRRVALRVAKA</sequence>
<name>A0A437LXS6_9SPHN</name>
<evidence type="ECO:0000256" key="1">
    <source>
        <dbReference type="SAM" id="SignalP"/>
    </source>
</evidence>
<dbReference type="InterPro" id="IPR026588">
    <property type="entry name" value="Choice_anch_A"/>
</dbReference>
<gene>
    <name evidence="3" type="ORF">EOD43_18125</name>
</gene>
<dbReference type="EMBL" id="SACN01000003">
    <property type="protein sequence ID" value="RVT90215.1"/>
    <property type="molecule type" value="Genomic_DNA"/>
</dbReference>
<evidence type="ECO:0000313" key="3">
    <source>
        <dbReference type="EMBL" id="RVT90215.1"/>
    </source>
</evidence>
<dbReference type="OrthoDB" id="8775303at2"/>
<keyword evidence="4" id="KW-1185">Reference proteome</keyword>
<feature type="domain" description="Choice-of-anchor A" evidence="2">
    <location>
        <begin position="37"/>
        <end position="280"/>
    </location>
</feature>
<protein>
    <submittedName>
        <fullName evidence="3">Choice-of-anchor A family protein</fullName>
    </submittedName>
</protein>
<feature type="chain" id="PRO_5018988780" evidence="1">
    <location>
        <begin position="28"/>
        <end position="325"/>
    </location>
</feature>
<dbReference type="RefSeq" id="WP_127745465.1">
    <property type="nucleotide sequence ID" value="NZ_SACN01000003.1"/>
</dbReference>